<dbReference type="InterPro" id="IPR050951">
    <property type="entry name" value="Retrovirus_Pol_polyprotein"/>
</dbReference>
<dbReference type="WBParaSite" id="HCON_00148300-00001">
    <property type="protein sequence ID" value="HCON_00148300-00001"/>
    <property type="gene ID" value="HCON_00148300"/>
</dbReference>
<dbReference type="AlphaFoldDB" id="A0A7I4YX26"/>
<protein>
    <submittedName>
        <fullName evidence="2">Reverse transcriptase domain-containing protein</fullName>
    </submittedName>
</protein>
<dbReference type="SUPFAM" id="SSF56672">
    <property type="entry name" value="DNA/RNA polymerases"/>
    <property type="match status" value="1"/>
</dbReference>
<keyword evidence="1" id="KW-1185">Reference proteome</keyword>
<dbReference type="PANTHER" id="PTHR37984:SF5">
    <property type="entry name" value="PROTEIN NYNRIN-LIKE"/>
    <property type="match status" value="1"/>
</dbReference>
<sequence length="152" mass="17318">MARKQKLLEQIAQNRSSKEIPEDIRILLEEKREAFAVCDQELSATSEVEMDVDTGDHPPIKLKARPVLLAIRAKLKEMLSDLVSRKIIEKSASAWAFPIVLMEKDGSLRLCVDYRELNKCIRQDAYPMPTIDAMLQSMAGERYFSTLDLYSG</sequence>
<dbReference type="InterPro" id="IPR043502">
    <property type="entry name" value="DNA/RNA_pol_sf"/>
</dbReference>
<dbReference type="Gene3D" id="3.30.70.270">
    <property type="match status" value="1"/>
</dbReference>
<dbReference type="Gene3D" id="3.10.10.10">
    <property type="entry name" value="HIV Type 1 Reverse Transcriptase, subunit A, domain 1"/>
    <property type="match status" value="1"/>
</dbReference>
<proteinExistence type="predicted"/>
<dbReference type="OMA" id="PIVLMEK"/>
<name>A0A7I4YX26_HAECO</name>
<dbReference type="Proteomes" id="UP000025227">
    <property type="component" value="Unplaced"/>
</dbReference>
<dbReference type="InterPro" id="IPR043128">
    <property type="entry name" value="Rev_trsase/Diguanyl_cyclase"/>
</dbReference>
<dbReference type="PANTHER" id="PTHR37984">
    <property type="entry name" value="PROTEIN CBG26694"/>
    <property type="match status" value="1"/>
</dbReference>
<organism evidence="1 2">
    <name type="scientific">Haemonchus contortus</name>
    <name type="common">Barber pole worm</name>
    <dbReference type="NCBI Taxonomy" id="6289"/>
    <lineage>
        <taxon>Eukaryota</taxon>
        <taxon>Metazoa</taxon>
        <taxon>Ecdysozoa</taxon>
        <taxon>Nematoda</taxon>
        <taxon>Chromadorea</taxon>
        <taxon>Rhabditida</taxon>
        <taxon>Rhabditina</taxon>
        <taxon>Rhabditomorpha</taxon>
        <taxon>Strongyloidea</taxon>
        <taxon>Trichostrongylidae</taxon>
        <taxon>Haemonchus</taxon>
    </lineage>
</organism>
<evidence type="ECO:0000313" key="2">
    <source>
        <dbReference type="WBParaSite" id="HCON_00148300-00001"/>
    </source>
</evidence>
<reference evidence="2" key="1">
    <citation type="submission" date="2020-12" db="UniProtKB">
        <authorList>
            <consortium name="WormBaseParasite"/>
        </authorList>
    </citation>
    <scope>IDENTIFICATION</scope>
    <source>
        <strain evidence="2">MHco3</strain>
    </source>
</reference>
<evidence type="ECO:0000313" key="1">
    <source>
        <dbReference type="Proteomes" id="UP000025227"/>
    </source>
</evidence>
<accession>A0A7I4YX26</accession>
<dbReference type="OrthoDB" id="5867815at2759"/>